<dbReference type="EMBL" id="JARGYC010000035">
    <property type="protein sequence ID" value="MDF0601836.1"/>
    <property type="molecule type" value="Genomic_DNA"/>
</dbReference>
<comment type="caution">
    <text evidence="2">The sequence shown here is derived from an EMBL/GenBank/DDBJ whole genome shotgun (WGS) entry which is preliminary data.</text>
</comment>
<protein>
    <submittedName>
        <fullName evidence="2">Uncharacterized protein</fullName>
    </submittedName>
</protein>
<keyword evidence="1" id="KW-0812">Transmembrane</keyword>
<evidence type="ECO:0000256" key="1">
    <source>
        <dbReference type="SAM" id="Phobius"/>
    </source>
</evidence>
<dbReference type="AlphaFoldDB" id="A0AAE3NSW9"/>
<feature type="transmembrane region" description="Helical" evidence="1">
    <location>
        <begin position="40"/>
        <end position="60"/>
    </location>
</feature>
<dbReference type="Proteomes" id="UP001220964">
    <property type="component" value="Unassembled WGS sequence"/>
</dbReference>
<organism evidence="2 3">
    <name type="scientific">Psychromarinibacter sediminicola</name>
    <dbReference type="NCBI Taxonomy" id="3033385"/>
    <lineage>
        <taxon>Bacteria</taxon>
        <taxon>Pseudomonadati</taxon>
        <taxon>Pseudomonadota</taxon>
        <taxon>Alphaproteobacteria</taxon>
        <taxon>Rhodobacterales</taxon>
        <taxon>Paracoccaceae</taxon>
        <taxon>Psychromarinibacter</taxon>
    </lineage>
</organism>
<evidence type="ECO:0000313" key="3">
    <source>
        <dbReference type="Proteomes" id="UP001220964"/>
    </source>
</evidence>
<keyword evidence="3" id="KW-1185">Reference proteome</keyword>
<dbReference type="RefSeq" id="WP_275567975.1">
    <property type="nucleotide sequence ID" value="NZ_JARGYC010000035.1"/>
</dbReference>
<proteinExistence type="predicted"/>
<accession>A0AAE3NSW9</accession>
<sequence length="82" mass="9310">MSKRPPQISETWLKLVPLFGLIGFSVAFVYFISLSQLEDAVLSGIGLLISGSVLLIYNYLQEIIRQLWIANRQSGYDGRFEE</sequence>
<evidence type="ECO:0000313" key="2">
    <source>
        <dbReference type="EMBL" id="MDF0601836.1"/>
    </source>
</evidence>
<gene>
    <name evidence="2" type="ORF">P1J78_13905</name>
</gene>
<feature type="transmembrane region" description="Helical" evidence="1">
    <location>
        <begin position="12"/>
        <end position="34"/>
    </location>
</feature>
<reference evidence="2" key="1">
    <citation type="submission" date="2023-03" db="EMBL/GenBank/DDBJ databases">
        <title>Multiphase analysis and comparison of six strains from genera Psychromarinibacter, Lutimaribacter, and Maritimibacter, including a novel species: Psychromarinibacter sediminicola sp. nov.</title>
        <authorList>
            <person name="Wang Y.-H."/>
            <person name="Ye M.-Q."/>
            <person name="Du Z.-J."/>
        </authorList>
    </citation>
    <scope>NUCLEOTIDE SEQUENCE</scope>
    <source>
        <strain evidence="2">C21-152</strain>
    </source>
</reference>
<keyword evidence="1" id="KW-1133">Transmembrane helix</keyword>
<keyword evidence="1" id="KW-0472">Membrane</keyword>
<name>A0AAE3NSW9_9RHOB</name>